<reference evidence="1" key="1">
    <citation type="journal article" date="2023" name="G3 (Bethesda)">
        <title>A reference genome for the long-term kleptoplast-retaining sea slug Elysia crispata morphotype clarki.</title>
        <authorList>
            <person name="Eastman K.E."/>
            <person name="Pendleton A.L."/>
            <person name="Shaikh M.A."/>
            <person name="Suttiyut T."/>
            <person name="Ogas R."/>
            <person name="Tomko P."/>
            <person name="Gavelis G."/>
            <person name="Widhalm J.R."/>
            <person name="Wisecaver J.H."/>
        </authorList>
    </citation>
    <scope>NUCLEOTIDE SEQUENCE</scope>
    <source>
        <strain evidence="1">ECLA1</strain>
    </source>
</reference>
<evidence type="ECO:0000313" key="2">
    <source>
        <dbReference type="Proteomes" id="UP001283361"/>
    </source>
</evidence>
<name>A0AAE1DQG7_9GAST</name>
<accession>A0AAE1DQG7</accession>
<dbReference type="Proteomes" id="UP001283361">
    <property type="component" value="Unassembled WGS sequence"/>
</dbReference>
<organism evidence="1 2">
    <name type="scientific">Elysia crispata</name>
    <name type="common">lettuce slug</name>
    <dbReference type="NCBI Taxonomy" id="231223"/>
    <lineage>
        <taxon>Eukaryota</taxon>
        <taxon>Metazoa</taxon>
        <taxon>Spiralia</taxon>
        <taxon>Lophotrochozoa</taxon>
        <taxon>Mollusca</taxon>
        <taxon>Gastropoda</taxon>
        <taxon>Heterobranchia</taxon>
        <taxon>Euthyneura</taxon>
        <taxon>Panpulmonata</taxon>
        <taxon>Sacoglossa</taxon>
        <taxon>Placobranchoidea</taxon>
        <taxon>Plakobranchidae</taxon>
        <taxon>Elysia</taxon>
    </lineage>
</organism>
<sequence>MPSQLLTSVQSIAWSIYHFKLTNIDLRLVHRMLPSKLSLSQELALRVPVQMPRLECHVKGYSSPIPTD</sequence>
<dbReference type="EMBL" id="JAWDGP010002931">
    <property type="protein sequence ID" value="KAK3778500.1"/>
    <property type="molecule type" value="Genomic_DNA"/>
</dbReference>
<keyword evidence="2" id="KW-1185">Reference proteome</keyword>
<comment type="caution">
    <text evidence="1">The sequence shown here is derived from an EMBL/GenBank/DDBJ whole genome shotgun (WGS) entry which is preliminary data.</text>
</comment>
<protein>
    <submittedName>
        <fullName evidence="1">Uncharacterized protein</fullName>
    </submittedName>
</protein>
<evidence type="ECO:0000313" key="1">
    <source>
        <dbReference type="EMBL" id="KAK3778500.1"/>
    </source>
</evidence>
<gene>
    <name evidence="1" type="ORF">RRG08_024908</name>
</gene>
<proteinExistence type="predicted"/>
<dbReference type="AlphaFoldDB" id="A0AAE1DQG7"/>